<evidence type="ECO:0000256" key="2">
    <source>
        <dbReference type="ARBA" id="ARBA00012418"/>
    </source>
</evidence>
<dbReference type="SUPFAM" id="SSF63562">
    <property type="entry name" value="RPB6/omega subunit-like"/>
    <property type="match status" value="1"/>
</dbReference>
<comment type="similarity">
    <text evidence="1 10">Belongs to the RNA polymerase subunit omega family.</text>
</comment>
<sequence length="78" mass="8977">MVKQFPVNAGEMVERADRLMSAASNRYRVVVQVSRRAKRCRHEDNENGDTSMMKPVIRAVLEMSDEFTEPEIIGHELN</sequence>
<dbReference type="EC" id="2.7.7.6" evidence="2 10"/>
<reference evidence="11 12" key="1">
    <citation type="journal article" date="2008" name="Proc. Natl. Acad. Sci. U.S.A.">
        <title>The genome of Cyanothece 51142, a unicellular diazotrophic cyanobacterium important in the marine nitrogen cycle.</title>
        <authorList>
            <person name="Welsh E.A."/>
            <person name="Liberton M."/>
            <person name="Stoeckel J."/>
            <person name="Loh T."/>
            <person name="Elvitigala T."/>
            <person name="Wang C."/>
            <person name="Wollam A."/>
            <person name="Fulton R.S."/>
            <person name="Clifton S.W."/>
            <person name="Jacobs J.M."/>
            <person name="Aurora R."/>
            <person name="Ghosh B.K."/>
            <person name="Sherman L.A."/>
            <person name="Smith R.D."/>
            <person name="Wilson R.K."/>
            <person name="Pakrasi H.B."/>
        </authorList>
    </citation>
    <scope>NUCLEOTIDE SEQUENCE [LARGE SCALE GENOMIC DNA]</scope>
    <source>
        <strain evidence="12">ATCC 51142 / BH68</strain>
    </source>
</reference>
<dbReference type="Proteomes" id="UP000001203">
    <property type="component" value="Chromosome circular"/>
</dbReference>
<accession>B1WNJ6</accession>
<evidence type="ECO:0000256" key="1">
    <source>
        <dbReference type="ARBA" id="ARBA00006711"/>
    </source>
</evidence>
<dbReference type="Pfam" id="PF01192">
    <property type="entry name" value="RNA_pol_Rpb6"/>
    <property type="match status" value="1"/>
</dbReference>
<gene>
    <name evidence="10" type="primary">rpoZ</name>
    <name evidence="11" type="ordered locus">cce_0487</name>
</gene>
<dbReference type="RefSeq" id="WP_009546571.1">
    <property type="nucleotide sequence ID" value="NC_010546.1"/>
</dbReference>
<dbReference type="InterPro" id="IPR003716">
    <property type="entry name" value="DNA-dir_RNA_pol_omega"/>
</dbReference>
<keyword evidence="12" id="KW-1185">Reference proteome</keyword>
<keyword evidence="5 10" id="KW-0808">Transferase</keyword>
<name>B1WNJ6_CROS5</name>
<dbReference type="HOGENOM" id="CLU_175526_0_0_3"/>
<dbReference type="GO" id="GO:0003899">
    <property type="term" value="F:DNA-directed RNA polymerase activity"/>
    <property type="evidence" value="ECO:0007669"/>
    <property type="project" value="UniProtKB-UniRule"/>
</dbReference>
<dbReference type="HAMAP" id="MF_00366">
    <property type="entry name" value="RNApol_bact_RpoZ"/>
    <property type="match status" value="1"/>
</dbReference>
<comment type="catalytic activity">
    <reaction evidence="9 10">
        <text>RNA(n) + a ribonucleoside 5'-triphosphate = RNA(n+1) + diphosphate</text>
        <dbReference type="Rhea" id="RHEA:21248"/>
        <dbReference type="Rhea" id="RHEA-COMP:14527"/>
        <dbReference type="Rhea" id="RHEA-COMP:17342"/>
        <dbReference type="ChEBI" id="CHEBI:33019"/>
        <dbReference type="ChEBI" id="CHEBI:61557"/>
        <dbReference type="ChEBI" id="CHEBI:140395"/>
        <dbReference type="EC" id="2.7.7.6"/>
    </reaction>
</comment>
<evidence type="ECO:0000256" key="5">
    <source>
        <dbReference type="ARBA" id="ARBA00022679"/>
    </source>
</evidence>
<evidence type="ECO:0000256" key="3">
    <source>
        <dbReference type="ARBA" id="ARBA00013725"/>
    </source>
</evidence>
<evidence type="ECO:0000256" key="9">
    <source>
        <dbReference type="ARBA" id="ARBA00048552"/>
    </source>
</evidence>
<organism evidence="11 12">
    <name type="scientific">Crocosphaera subtropica (strain ATCC 51142 / BH68)</name>
    <name type="common">Cyanothece sp. (strain ATCC 51142)</name>
    <dbReference type="NCBI Taxonomy" id="43989"/>
    <lineage>
        <taxon>Bacteria</taxon>
        <taxon>Bacillati</taxon>
        <taxon>Cyanobacteriota</taxon>
        <taxon>Cyanophyceae</taxon>
        <taxon>Oscillatoriophycideae</taxon>
        <taxon>Chroococcales</taxon>
        <taxon>Aphanothecaceae</taxon>
        <taxon>Crocosphaera</taxon>
        <taxon>Crocosphaera subtropica</taxon>
    </lineage>
</organism>
<dbReference type="AlphaFoldDB" id="B1WNJ6"/>
<dbReference type="GO" id="GO:0000428">
    <property type="term" value="C:DNA-directed RNA polymerase complex"/>
    <property type="evidence" value="ECO:0007669"/>
    <property type="project" value="UniProtKB-KW"/>
</dbReference>
<dbReference type="GO" id="GO:0006351">
    <property type="term" value="P:DNA-templated transcription"/>
    <property type="evidence" value="ECO:0007669"/>
    <property type="project" value="UniProtKB-UniRule"/>
</dbReference>
<dbReference type="EMBL" id="CP000806">
    <property type="protein sequence ID" value="ACB49838.1"/>
    <property type="molecule type" value="Genomic_DNA"/>
</dbReference>
<comment type="subunit">
    <text evidence="10">In cyanobacteria the RNAP catalytic core is composed of 2 alpha, 1 beta, 1 beta', 1 gamma and 1 omega subunit. When a sigma factor is associated with the core the holoenzyme is formed, which can initiate transcription.</text>
</comment>
<keyword evidence="7 10" id="KW-0804">Transcription</keyword>
<dbReference type="NCBIfam" id="NF001574">
    <property type="entry name" value="PRK00392.2-5"/>
    <property type="match status" value="1"/>
</dbReference>
<dbReference type="InterPro" id="IPR006110">
    <property type="entry name" value="Pol_omega/Rpo6/RPB6"/>
</dbReference>
<dbReference type="InterPro" id="IPR036161">
    <property type="entry name" value="RPB6/omega-like_sf"/>
</dbReference>
<evidence type="ECO:0000256" key="4">
    <source>
        <dbReference type="ARBA" id="ARBA00022478"/>
    </source>
</evidence>
<evidence type="ECO:0000313" key="12">
    <source>
        <dbReference type="Proteomes" id="UP000001203"/>
    </source>
</evidence>
<dbReference type="GO" id="GO:0003677">
    <property type="term" value="F:DNA binding"/>
    <property type="evidence" value="ECO:0007669"/>
    <property type="project" value="UniProtKB-UniRule"/>
</dbReference>
<proteinExistence type="inferred from homology"/>
<keyword evidence="6 10" id="KW-0548">Nucleotidyltransferase</keyword>
<evidence type="ECO:0000256" key="10">
    <source>
        <dbReference type="HAMAP-Rule" id="MF_00366"/>
    </source>
</evidence>
<comment type="function">
    <text evidence="10">Promotes RNA polymerase assembly. Latches the N- and C-terminal regions of the beta' subunit thereby facilitating its interaction with the beta and alpha subunits.</text>
</comment>
<protein>
    <recommendedName>
        <fullName evidence="3 10">DNA-directed RNA polymerase subunit omega</fullName>
        <shortName evidence="10">RNAP omega subunit</shortName>
        <ecNumber evidence="2 10">2.7.7.6</ecNumber>
    </recommendedName>
    <alternativeName>
        <fullName evidence="10">RNA polymerase omega subunit</fullName>
    </alternativeName>
    <alternativeName>
        <fullName evidence="8 10">Transcriptase subunit omega</fullName>
    </alternativeName>
</protein>
<evidence type="ECO:0000256" key="7">
    <source>
        <dbReference type="ARBA" id="ARBA00023163"/>
    </source>
</evidence>
<dbReference type="OrthoDB" id="463386at2"/>
<dbReference type="STRING" id="43989.cce_0487"/>
<dbReference type="eggNOG" id="ENOG5032RMS">
    <property type="taxonomic scope" value="Bacteria"/>
</dbReference>
<evidence type="ECO:0000256" key="6">
    <source>
        <dbReference type="ARBA" id="ARBA00022695"/>
    </source>
</evidence>
<keyword evidence="4 10" id="KW-0240">DNA-directed RNA polymerase</keyword>
<dbReference type="KEGG" id="cyt:cce_0487"/>
<evidence type="ECO:0000256" key="8">
    <source>
        <dbReference type="ARBA" id="ARBA00029924"/>
    </source>
</evidence>
<evidence type="ECO:0000313" key="11">
    <source>
        <dbReference type="EMBL" id="ACB49838.1"/>
    </source>
</evidence>